<dbReference type="Proteomes" id="UP001596052">
    <property type="component" value="Unassembled WGS sequence"/>
</dbReference>
<organism evidence="2 3">
    <name type="scientific">Prosthecobacter fluviatilis</name>
    <dbReference type="NCBI Taxonomy" id="445931"/>
    <lineage>
        <taxon>Bacteria</taxon>
        <taxon>Pseudomonadati</taxon>
        <taxon>Verrucomicrobiota</taxon>
        <taxon>Verrucomicrobiia</taxon>
        <taxon>Verrucomicrobiales</taxon>
        <taxon>Verrucomicrobiaceae</taxon>
        <taxon>Prosthecobacter</taxon>
    </lineage>
</organism>
<keyword evidence="1" id="KW-0812">Transmembrane</keyword>
<comment type="caution">
    <text evidence="2">The sequence shown here is derived from an EMBL/GenBank/DDBJ whole genome shotgun (WGS) entry which is preliminary data.</text>
</comment>
<evidence type="ECO:0000313" key="3">
    <source>
        <dbReference type="Proteomes" id="UP001596052"/>
    </source>
</evidence>
<feature type="transmembrane region" description="Helical" evidence="1">
    <location>
        <begin position="12"/>
        <end position="31"/>
    </location>
</feature>
<keyword evidence="3" id="KW-1185">Reference proteome</keyword>
<evidence type="ECO:0000313" key="2">
    <source>
        <dbReference type="EMBL" id="MFC5454019.1"/>
    </source>
</evidence>
<keyword evidence="1" id="KW-1133">Transmembrane helix</keyword>
<name>A0ABW0KL20_9BACT</name>
<accession>A0ABW0KL20</accession>
<feature type="transmembrane region" description="Helical" evidence="1">
    <location>
        <begin position="37"/>
        <end position="55"/>
    </location>
</feature>
<evidence type="ECO:0000256" key="1">
    <source>
        <dbReference type="SAM" id="Phobius"/>
    </source>
</evidence>
<sequence length="95" mass="10604">MNKEDHTAQLSVSLILQVTVVLMAFSILGHDYPVNEYLLADLFLGSSLLPVIAALRRGDWTKKWVACMLAVLPLAYMRMKVAVELPKCQELLSNS</sequence>
<dbReference type="EMBL" id="JBHSMQ010000001">
    <property type="protein sequence ID" value="MFC5454019.1"/>
    <property type="molecule type" value="Genomic_DNA"/>
</dbReference>
<dbReference type="RefSeq" id="WP_377163666.1">
    <property type="nucleotide sequence ID" value="NZ_JBHSMQ010000001.1"/>
</dbReference>
<reference evidence="3" key="1">
    <citation type="journal article" date="2019" name="Int. J. Syst. Evol. Microbiol.">
        <title>The Global Catalogue of Microorganisms (GCM) 10K type strain sequencing project: providing services to taxonomists for standard genome sequencing and annotation.</title>
        <authorList>
            <consortium name="The Broad Institute Genomics Platform"/>
            <consortium name="The Broad Institute Genome Sequencing Center for Infectious Disease"/>
            <person name="Wu L."/>
            <person name="Ma J."/>
        </authorList>
    </citation>
    <scope>NUCLEOTIDE SEQUENCE [LARGE SCALE GENOMIC DNA]</scope>
    <source>
        <strain evidence="3">CGMCC 4.1469</strain>
    </source>
</reference>
<gene>
    <name evidence="2" type="ORF">ACFQDI_04045</name>
</gene>
<protein>
    <submittedName>
        <fullName evidence="2">Uncharacterized protein</fullName>
    </submittedName>
</protein>
<keyword evidence="1" id="KW-0472">Membrane</keyword>
<proteinExistence type="predicted"/>